<comment type="pathway">
    <text evidence="1 10">Sulfur metabolism; glutathione biosynthesis; glutathione from L-cysteine and L-glutamate: step 1/2.</text>
</comment>
<dbReference type="PANTHER" id="PTHR11164:SF0">
    <property type="entry name" value="GLUTAMATE--CYSTEINE LIGASE CATALYTIC SUBUNIT"/>
    <property type="match status" value="1"/>
</dbReference>
<dbReference type="EMBL" id="JADAQX010000030">
    <property type="protein sequence ID" value="KAF8822695.1"/>
    <property type="molecule type" value="Genomic_DNA"/>
</dbReference>
<evidence type="ECO:0000256" key="6">
    <source>
        <dbReference type="ARBA" id="ARBA00022741"/>
    </source>
</evidence>
<dbReference type="Proteomes" id="UP000823046">
    <property type="component" value="Unassembled WGS sequence"/>
</dbReference>
<comment type="catalytic activity">
    <reaction evidence="10">
        <text>L-cysteine + L-glutamate + ATP = gamma-L-glutamyl-L-cysteine + ADP + phosphate + H(+)</text>
        <dbReference type="Rhea" id="RHEA:13285"/>
        <dbReference type="ChEBI" id="CHEBI:15378"/>
        <dbReference type="ChEBI" id="CHEBI:29985"/>
        <dbReference type="ChEBI" id="CHEBI:30616"/>
        <dbReference type="ChEBI" id="CHEBI:35235"/>
        <dbReference type="ChEBI" id="CHEBI:43474"/>
        <dbReference type="ChEBI" id="CHEBI:58173"/>
        <dbReference type="ChEBI" id="CHEBI:456216"/>
        <dbReference type="EC" id="6.3.2.2"/>
    </reaction>
</comment>
<keyword evidence="12" id="KW-1185">Reference proteome</keyword>
<evidence type="ECO:0000256" key="2">
    <source>
        <dbReference type="ARBA" id="ARBA00008100"/>
    </source>
</evidence>
<dbReference type="GO" id="GO:0016874">
    <property type="term" value="F:ligase activity"/>
    <property type="evidence" value="ECO:0007669"/>
    <property type="project" value="UniProtKB-KW"/>
</dbReference>
<keyword evidence="6 10" id="KW-0547">Nucleotide-binding</keyword>
<dbReference type="EC" id="6.3.2.2" evidence="3 10"/>
<comment type="similarity">
    <text evidence="2 10">Belongs to the glutamate--cysteine ligase type 3 family.</text>
</comment>
<dbReference type="Gene3D" id="3.30.590.50">
    <property type="match status" value="2"/>
</dbReference>
<reference evidence="11 12" key="1">
    <citation type="journal article" date="2020" name="bioRxiv">
        <title>Metabolic contributions of an alphaproteobacterial endosymbiont in the apicomplexan Cardiosporidium cionae.</title>
        <authorList>
            <person name="Hunter E.S."/>
            <person name="Paight C.J."/>
            <person name="Lane C.E."/>
        </authorList>
    </citation>
    <scope>NUCLEOTIDE SEQUENCE [LARGE SCALE GENOMIC DNA]</scope>
    <source>
        <strain evidence="11">ESH_2018</strain>
    </source>
</reference>
<dbReference type="Pfam" id="PF03074">
    <property type="entry name" value="GCS"/>
    <property type="match status" value="1"/>
</dbReference>
<evidence type="ECO:0000256" key="9">
    <source>
        <dbReference type="ARBA" id="ARBA00032122"/>
    </source>
</evidence>
<keyword evidence="7 10" id="KW-0067">ATP-binding</keyword>
<gene>
    <name evidence="11" type="ORF">IE077_003069</name>
</gene>
<dbReference type="Gene3D" id="1.10.8.960">
    <property type="match status" value="1"/>
</dbReference>
<dbReference type="PANTHER" id="PTHR11164">
    <property type="entry name" value="GLUTAMATE CYSTEINE LIGASE"/>
    <property type="match status" value="1"/>
</dbReference>
<proteinExistence type="inferred from homology"/>
<dbReference type="InterPro" id="IPR014746">
    <property type="entry name" value="Gln_synth/guanido_kin_cat_dom"/>
</dbReference>
<organism evidence="11 12">
    <name type="scientific">Cardiosporidium cionae</name>
    <dbReference type="NCBI Taxonomy" id="476202"/>
    <lineage>
        <taxon>Eukaryota</taxon>
        <taxon>Sar</taxon>
        <taxon>Alveolata</taxon>
        <taxon>Apicomplexa</taxon>
        <taxon>Aconoidasida</taxon>
        <taxon>Nephromycida</taxon>
        <taxon>Cardiosporidium</taxon>
    </lineage>
</organism>
<keyword evidence="4 10" id="KW-0436">Ligase</keyword>
<evidence type="ECO:0000256" key="4">
    <source>
        <dbReference type="ARBA" id="ARBA00022598"/>
    </source>
</evidence>
<name>A0ABQ7JFA9_9APIC</name>
<evidence type="ECO:0000256" key="8">
    <source>
        <dbReference type="ARBA" id="ARBA00030585"/>
    </source>
</evidence>
<protein>
    <recommendedName>
        <fullName evidence="3 10">Glutamate--cysteine ligase</fullName>
        <ecNumber evidence="3 10">6.3.2.2</ecNumber>
    </recommendedName>
    <alternativeName>
        <fullName evidence="9 10">Gamma-ECS</fullName>
    </alternativeName>
    <alternativeName>
        <fullName evidence="8 10">Gamma-glutamylcysteine synthetase</fullName>
    </alternativeName>
</protein>
<dbReference type="SUPFAM" id="SSF55931">
    <property type="entry name" value="Glutamine synthetase/guanido kinase"/>
    <property type="match status" value="1"/>
</dbReference>
<keyword evidence="5 10" id="KW-0317">Glutathione biosynthesis</keyword>
<evidence type="ECO:0000256" key="7">
    <source>
        <dbReference type="ARBA" id="ARBA00022840"/>
    </source>
</evidence>
<evidence type="ECO:0000256" key="1">
    <source>
        <dbReference type="ARBA" id="ARBA00005006"/>
    </source>
</evidence>
<evidence type="ECO:0000256" key="3">
    <source>
        <dbReference type="ARBA" id="ARBA00012220"/>
    </source>
</evidence>
<evidence type="ECO:0000256" key="5">
    <source>
        <dbReference type="ARBA" id="ARBA00022684"/>
    </source>
</evidence>
<accession>A0ABQ7JFA9</accession>
<comment type="caution">
    <text evidence="11">The sequence shown here is derived from an EMBL/GenBank/DDBJ whole genome shotgun (WGS) entry which is preliminary data.</text>
</comment>
<evidence type="ECO:0000256" key="10">
    <source>
        <dbReference type="RuleBase" id="RU367135"/>
    </source>
</evidence>
<sequence>MGLLERGTCLDWENDLDILAFIKEKGVEQFIALYQRHSERHDSPENIKWGEEVEFLLVQFDDDRQEAYVFPQSSGIYDALFLNPIINHLEQLEQCTPSSTHGVTWHHEYGSFSVEATPRDPYPLDLDSVLLLHQSMNYRRWKLKAALPLDADATTLTCFPLLGSTVFLKETKEKQKDRIAKSLFLPDEIISHHPRFASLTKNIYLRRGKKVQILVPLYLDENTNSSIKWDNSDADTVNPLKTRYPISSGSDSDITQCNPVQNAIYMDAMGFGMGMGCCQATYMCNDLSSARYLYDQFAVLSPLWLAMTACTPFFRGMIAATDTRWDVIAASVDCRHEEEMEFIKKSRFSSISLYISDAPALVDHLEEYNDLDLPINQKAYTQLLSAGIDPILAKHVAYLFIRDPVILMTESLDESHSLFLTHFDNIQSSNWNSVRFKPPPSFTDTSPHQEIGWRVEFRTPDLQLTDFENAAFVALLTVLTQILKKERLDLYIPMSLNDDNFRRSSGENAIVKEKFWFRRDISCNAQDRSYTLQSLQEIFLGGDDFLNSGFIPPKSGSPALLHRCIQFVAEEYLSGKCTEAARDLLNKYFDFICMRICGRIETNATFLRNFVKAHPDYKRDSIVPVQACYDVCRLASEVGYLSMYLPELFGSFAPKCQCNSANFETAQPLSLGDSAEFVSNMSSPSSTDINFKALCHEKNSSRIDCCELSAVERNLPLLSAKKDATSASKSEMTGEVAAHPLSNAGELSSAGNSFFTAYSQRYLFSLCAANSMWRRNCFKVLEPLRPHGNLDGNVDDFQDFLSEEAYFLGDRNRKINPVNKNVCATETIRQLFNEQNTFYFDMIIPDNKSIPVGLMQYWLFCHKLRYFMIDEQSKSCWAHTSLEATDDLSTCCASLGCLGDSCSFSEVDRGQS</sequence>
<dbReference type="InterPro" id="IPR004308">
    <property type="entry name" value="GCS"/>
</dbReference>
<evidence type="ECO:0000313" key="12">
    <source>
        <dbReference type="Proteomes" id="UP000823046"/>
    </source>
</evidence>
<evidence type="ECO:0000313" key="11">
    <source>
        <dbReference type="EMBL" id="KAF8822695.1"/>
    </source>
</evidence>